<evidence type="ECO:0000313" key="6">
    <source>
        <dbReference type="Proteomes" id="UP000471152"/>
    </source>
</evidence>
<dbReference type="GO" id="GO:0071111">
    <property type="term" value="F:cyclic-guanylate-specific phosphodiesterase activity"/>
    <property type="evidence" value="ECO:0007669"/>
    <property type="project" value="InterPro"/>
</dbReference>
<dbReference type="Proteomes" id="UP000468828">
    <property type="component" value="Unassembled WGS sequence"/>
</dbReference>
<dbReference type="InterPro" id="IPR035919">
    <property type="entry name" value="EAL_sf"/>
</dbReference>
<feature type="compositionally biased region" description="Pro residues" evidence="1">
    <location>
        <begin position="53"/>
        <end position="79"/>
    </location>
</feature>
<proteinExistence type="predicted"/>
<evidence type="ECO:0000313" key="4">
    <source>
        <dbReference type="EMBL" id="NEN51689.1"/>
    </source>
</evidence>
<dbReference type="Pfam" id="PF00563">
    <property type="entry name" value="EAL"/>
    <property type="match status" value="1"/>
</dbReference>
<name>A0A6P0EST1_9ACTN</name>
<sequence length="177" mass="18145">MPPRGHGASARPATERPTSSTGVGSPRCWTTPVPCSGSPWSVARTRARRSRTPPWPRTRPPTPPGCPPTSRRPPAPSAAPDPDRPAGVRPRLRGAVAGLGDATGDRRQGIGVGIVRAVLPLSEAAGLDVVAEGVETEAQRACLLSLGCRSAQGHLFSRPVPAAEATALLVSGALLPG</sequence>
<feature type="region of interest" description="Disordered" evidence="1">
    <location>
        <begin position="1"/>
        <end position="90"/>
    </location>
</feature>
<evidence type="ECO:0000259" key="2">
    <source>
        <dbReference type="PROSITE" id="PS50883"/>
    </source>
</evidence>
<dbReference type="PROSITE" id="PS50883">
    <property type="entry name" value="EAL"/>
    <property type="match status" value="1"/>
</dbReference>
<feature type="domain" description="EAL" evidence="2">
    <location>
        <begin position="1"/>
        <end position="173"/>
    </location>
</feature>
<keyword evidence="5" id="KW-1185">Reference proteome</keyword>
<evidence type="ECO:0000313" key="3">
    <source>
        <dbReference type="EMBL" id="NEK94801.1"/>
    </source>
</evidence>
<dbReference type="InterPro" id="IPR050706">
    <property type="entry name" value="Cyclic-di-GMP_PDE-like"/>
</dbReference>
<accession>A0A6P0EST1</accession>
<protein>
    <submittedName>
        <fullName evidence="3">EAL domain-containing protein</fullName>
    </submittedName>
</protein>
<reference evidence="4 6" key="2">
    <citation type="submission" date="2020-02" db="EMBL/GenBank/DDBJ databases">
        <title>The WGS of Modestobacter muralis DSM 100205.</title>
        <authorList>
            <person name="Jiang Z."/>
        </authorList>
    </citation>
    <scope>NUCLEOTIDE SEQUENCE [LARGE SCALE GENOMIC DNA]</scope>
    <source>
        <strain evidence="4 6">DSM 100205</strain>
    </source>
</reference>
<evidence type="ECO:0000313" key="5">
    <source>
        <dbReference type="Proteomes" id="UP000468828"/>
    </source>
</evidence>
<dbReference type="EMBL" id="JAAGWH010000032">
    <property type="protein sequence ID" value="NEK94801.1"/>
    <property type="molecule type" value="Genomic_DNA"/>
</dbReference>
<dbReference type="EMBL" id="JAAGWB010000034">
    <property type="protein sequence ID" value="NEN51689.1"/>
    <property type="molecule type" value="Genomic_DNA"/>
</dbReference>
<dbReference type="PANTHER" id="PTHR33121">
    <property type="entry name" value="CYCLIC DI-GMP PHOSPHODIESTERASE PDEF"/>
    <property type="match status" value="1"/>
</dbReference>
<dbReference type="PANTHER" id="PTHR33121:SF70">
    <property type="entry name" value="SIGNALING PROTEIN YKOW"/>
    <property type="match status" value="1"/>
</dbReference>
<dbReference type="Gene3D" id="3.20.20.450">
    <property type="entry name" value="EAL domain"/>
    <property type="match status" value="1"/>
</dbReference>
<organism evidence="3 5">
    <name type="scientific">Modestobacter muralis</name>
    <dbReference type="NCBI Taxonomy" id="1608614"/>
    <lineage>
        <taxon>Bacteria</taxon>
        <taxon>Bacillati</taxon>
        <taxon>Actinomycetota</taxon>
        <taxon>Actinomycetes</taxon>
        <taxon>Geodermatophilales</taxon>
        <taxon>Geodermatophilaceae</taxon>
        <taxon>Modestobacter</taxon>
    </lineage>
</organism>
<reference evidence="3 5" key="1">
    <citation type="submission" date="2020-01" db="EMBL/GenBank/DDBJ databases">
        <title>the WGS Modestobacter muralis CPCC 204518.</title>
        <authorList>
            <person name="Jiang Z."/>
        </authorList>
    </citation>
    <scope>NUCLEOTIDE SEQUENCE [LARGE SCALE GENOMIC DNA]</scope>
    <source>
        <strain evidence="3 5">DSM 100205</strain>
    </source>
</reference>
<dbReference type="SUPFAM" id="SSF141868">
    <property type="entry name" value="EAL domain-like"/>
    <property type="match status" value="1"/>
</dbReference>
<dbReference type="Proteomes" id="UP000471152">
    <property type="component" value="Unassembled WGS sequence"/>
</dbReference>
<evidence type="ECO:0000256" key="1">
    <source>
        <dbReference type="SAM" id="MobiDB-lite"/>
    </source>
</evidence>
<gene>
    <name evidence="4" type="ORF">G3R41_12210</name>
    <name evidence="3" type="ORF">GCU67_11555</name>
</gene>
<dbReference type="InterPro" id="IPR001633">
    <property type="entry name" value="EAL_dom"/>
</dbReference>
<comment type="caution">
    <text evidence="3">The sequence shown here is derived from an EMBL/GenBank/DDBJ whole genome shotgun (WGS) entry which is preliminary data.</text>
</comment>
<dbReference type="AlphaFoldDB" id="A0A6P0EST1"/>